<protein>
    <submittedName>
        <fullName evidence="1">Uncharacterized protein</fullName>
    </submittedName>
</protein>
<dbReference type="AlphaFoldDB" id="A0AA88DG92"/>
<evidence type="ECO:0000313" key="1">
    <source>
        <dbReference type="EMBL" id="GMN55661.1"/>
    </source>
</evidence>
<dbReference type="PANTHER" id="PTHR24177">
    <property type="entry name" value="CASKIN"/>
    <property type="match status" value="1"/>
</dbReference>
<dbReference type="PANTHER" id="PTHR24177:SF329">
    <property type="entry name" value="ANKYRIN REPEAT PROTEIN"/>
    <property type="match status" value="1"/>
</dbReference>
<dbReference type="InterPro" id="IPR036770">
    <property type="entry name" value="Ankyrin_rpt-contain_sf"/>
</dbReference>
<gene>
    <name evidence="1" type="ORF">TIFTF001_024781</name>
</gene>
<name>A0AA88DG92_FICCA</name>
<proteinExistence type="predicted"/>
<keyword evidence="2" id="KW-1185">Reference proteome</keyword>
<dbReference type="SUPFAM" id="SSF48403">
    <property type="entry name" value="Ankyrin repeat"/>
    <property type="match status" value="1"/>
</dbReference>
<comment type="caution">
    <text evidence="1">The sequence shown here is derived from an EMBL/GenBank/DDBJ whole genome shotgun (WGS) entry which is preliminary data.</text>
</comment>
<organism evidence="1 2">
    <name type="scientific">Ficus carica</name>
    <name type="common">Common fig</name>
    <dbReference type="NCBI Taxonomy" id="3494"/>
    <lineage>
        <taxon>Eukaryota</taxon>
        <taxon>Viridiplantae</taxon>
        <taxon>Streptophyta</taxon>
        <taxon>Embryophyta</taxon>
        <taxon>Tracheophyta</taxon>
        <taxon>Spermatophyta</taxon>
        <taxon>Magnoliopsida</taxon>
        <taxon>eudicotyledons</taxon>
        <taxon>Gunneridae</taxon>
        <taxon>Pentapetalae</taxon>
        <taxon>rosids</taxon>
        <taxon>fabids</taxon>
        <taxon>Rosales</taxon>
        <taxon>Moraceae</taxon>
        <taxon>Ficeae</taxon>
        <taxon>Ficus</taxon>
    </lineage>
</organism>
<dbReference type="EMBL" id="BTGU01000058">
    <property type="protein sequence ID" value="GMN55661.1"/>
    <property type="molecule type" value="Genomic_DNA"/>
</dbReference>
<reference evidence="1" key="1">
    <citation type="submission" date="2023-07" db="EMBL/GenBank/DDBJ databases">
        <title>draft genome sequence of fig (Ficus carica).</title>
        <authorList>
            <person name="Takahashi T."/>
            <person name="Nishimura K."/>
        </authorList>
    </citation>
    <scope>NUCLEOTIDE SEQUENCE</scope>
</reference>
<dbReference type="GO" id="GO:0016020">
    <property type="term" value="C:membrane"/>
    <property type="evidence" value="ECO:0007669"/>
    <property type="project" value="TreeGrafter"/>
</dbReference>
<dbReference type="Proteomes" id="UP001187192">
    <property type="component" value="Unassembled WGS sequence"/>
</dbReference>
<sequence>MPSILLQLLDIRVIYETKLVRVQSGKLLSCICKVIESSFDEKKLLEESKVYDAIIEAVYSGNIEFIKSVTKANPELLWTNDLAFEVFMLAIELRHAEVFRLIYGLPNKQAIASICNANDNSMLHKAASIPSPKTLNLIPGAALQMQRQLQWFKVPSLSLTN</sequence>
<accession>A0AA88DG92</accession>
<evidence type="ECO:0000313" key="2">
    <source>
        <dbReference type="Proteomes" id="UP001187192"/>
    </source>
</evidence>